<organism evidence="1">
    <name type="scientific">marine sediment metagenome</name>
    <dbReference type="NCBI Taxonomy" id="412755"/>
    <lineage>
        <taxon>unclassified sequences</taxon>
        <taxon>metagenomes</taxon>
        <taxon>ecological metagenomes</taxon>
    </lineage>
</organism>
<dbReference type="EMBL" id="LAZR01038944">
    <property type="protein sequence ID" value="KKL18244.1"/>
    <property type="molecule type" value="Genomic_DNA"/>
</dbReference>
<proteinExistence type="predicted"/>
<name>A0A0F9B8K8_9ZZZZ</name>
<protein>
    <submittedName>
        <fullName evidence="1">Uncharacterized protein</fullName>
    </submittedName>
</protein>
<reference evidence="1" key="1">
    <citation type="journal article" date="2015" name="Nature">
        <title>Complex archaea that bridge the gap between prokaryotes and eukaryotes.</title>
        <authorList>
            <person name="Spang A."/>
            <person name="Saw J.H."/>
            <person name="Jorgensen S.L."/>
            <person name="Zaremba-Niedzwiedzka K."/>
            <person name="Martijn J."/>
            <person name="Lind A.E."/>
            <person name="van Eijk R."/>
            <person name="Schleper C."/>
            <person name="Guy L."/>
            <person name="Ettema T.J."/>
        </authorList>
    </citation>
    <scope>NUCLEOTIDE SEQUENCE</scope>
</reference>
<comment type="caution">
    <text evidence="1">The sequence shown here is derived from an EMBL/GenBank/DDBJ whole genome shotgun (WGS) entry which is preliminary data.</text>
</comment>
<gene>
    <name evidence="1" type="ORF">LCGC14_2477460</name>
</gene>
<dbReference type="AlphaFoldDB" id="A0A0F9B8K8"/>
<sequence length="64" mass="7431">MEDKVYVTFGVINYDFRRTILGIFTSKLKANIFLKNNSCLYNKYATIKIVELELNIPLGEKGRL</sequence>
<accession>A0A0F9B8K8</accession>
<evidence type="ECO:0000313" key="1">
    <source>
        <dbReference type="EMBL" id="KKL18244.1"/>
    </source>
</evidence>